<comment type="similarity">
    <text evidence="3">Belongs to the class I fructose-bisphosphate aldolase family.</text>
</comment>
<dbReference type="GO" id="GO:0006096">
    <property type="term" value="P:glycolytic process"/>
    <property type="evidence" value="ECO:0007669"/>
    <property type="project" value="UniProtKB-UniPathway"/>
</dbReference>
<evidence type="ECO:0000313" key="7">
    <source>
        <dbReference type="EMBL" id="RYR00087.1"/>
    </source>
</evidence>
<protein>
    <recommendedName>
        <fullName evidence="4">fructose-bisphosphate aldolase</fullName>
        <ecNumber evidence="4">4.1.2.13</ecNumber>
    </recommendedName>
</protein>
<dbReference type="InterPro" id="IPR013785">
    <property type="entry name" value="Aldolase_TIM"/>
</dbReference>
<dbReference type="GO" id="GO:0008017">
    <property type="term" value="F:microtubule binding"/>
    <property type="evidence" value="ECO:0007669"/>
    <property type="project" value="InterPro"/>
</dbReference>
<dbReference type="Pfam" id="PF00274">
    <property type="entry name" value="Glycolytic"/>
    <property type="match status" value="1"/>
</dbReference>
<comment type="catalytic activity">
    <reaction evidence="1">
        <text>beta-D-fructose 1,6-bisphosphate = D-glyceraldehyde 3-phosphate + dihydroxyacetone phosphate</text>
        <dbReference type="Rhea" id="RHEA:14729"/>
        <dbReference type="ChEBI" id="CHEBI:32966"/>
        <dbReference type="ChEBI" id="CHEBI:57642"/>
        <dbReference type="ChEBI" id="CHEBI:59776"/>
        <dbReference type="EC" id="4.1.2.13"/>
    </reaction>
</comment>
<comment type="caution">
    <text evidence="7">The sequence shown here is derived from an EMBL/GenBank/DDBJ whole genome shotgun (WGS) entry which is preliminary data.</text>
</comment>
<dbReference type="GO" id="GO:0000914">
    <property type="term" value="P:phragmoplast assembly"/>
    <property type="evidence" value="ECO:0007669"/>
    <property type="project" value="InterPro"/>
</dbReference>
<evidence type="ECO:0000256" key="1">
    <source>
        <dbReference type="ARBA" id="ARBA00000441"/>
    </source>
</evidence>
<keyword evidence="6" id="KW-0456">Lyase</keyword>
<dbReference type="PANTHER" id="PTHR46562">
    <property type="entry name" value="SERINE/THREONINE-KINASE ULK4-LIKE PROTEIN-RELATED"/>
    <property type="match status" value="1"/>
</dbReference>
<dbReference type="InterPro" id="IPR044591">
    <property type="entry name" value="RUK"/>
</dbReference>
<dbReference type="GO" id="GO:0004332">
    <property type="term" value="F:fructose-bisphosphate aldolase activity"/>
    <property type="evidence" value="ECO:0007669"/>
    <property type="project" value="UniProtKB-EC"/>
</dbReference>
<keyword evidence="5" id="KW-0324">Glycolysis</keyword>
<dbReference type="EC" id="4.1.2.13" evidence="4"/>
<comment type="pathway">
    <text evidence="2">Carbohydrate degradation; glycolysis; D-glyceraldehyde 3-phosphate and glycerone phosphate from D-glucose: step 4/4.</text>
</comment>
<proteinExistence type="inferred from homology"/>
<organism evidence="7 8">
    <name type="scientific">Arachis hypogaea</name>
    <name type="common">Peanut</name>
    <dbReference type="NCBI Taxonomy" id="3818"/>
    <lineage>
        <taxon>Eukaryota</taxon>
        <taxon>Viridiplantae</taxon>
        <taxon>Streptophyta</taxon>
        <taxon>Embryophyta</taxon>
        <taxon>Tracheophyta</taxon>
        <taxon>Spermatophyta</taxon>
        <taxon>Magnoliopsida</taxon>
        <taxon>eudicotyledons</taxon>
        <taxon>Gunneridae</taxon>
        <taxon>Pentapetalae</taxon>
        <taxon>rosids</taxon>
        <taxon>fabids</taxon>
        <taxon>Fabales</taxon>
        <taxon>Fabaceae</taxon>
        <taxon>Papilionoideae</taxon>
        <taxon>50 kb inversion clade</taxon>
        <taxon>dalbergioids sensu lato</taxon>
        <taxon>Dalbergieae</taxon>
        <taxon>Pterocarpus clade</taxon>
        <taxon>Arachis</taxon>
    </lineage>
</organism>
<dbReference type="EMBL" id="SDMP01000017">
    <property type="protein sequence ID" value="RYR00087.1"/>
    <property type="molecule type" value="Genomic_DNA"/>
</dbReference>
<dbReference type="Proteomes" id="UP000289738">
    <property type="component" value="Chromosome B07"/>
</dbReference>
<dbReference type="InterPro" id="IPR016024">
    <property type="entry name" value="ARM-type_fold"/>
</dbReference>
<sequence>MCATDKSVLGLSSNVLSSYYYYDLVPLPGSNNESWCQGLDGLASRSAEYYKQGARFAKWQTVVSIPCGPSALAVKEAAWGLARYAAISQDNGLVPIVEPKILLDGDHPIERTLYINVISNLCYIYRAARKQESMRLTAGSCLVRLVRFNHPSIQLVAEKLSFKDLASSLVKGSPREQQVSLNLLNMAMLGSHMLTNIGRYLIPLAEDKNLIPSLLSLVEQGSEILKGKALFFVALLCKHGRRWLPHFLAVHCLNTKWLQFTSYGSWPI</sequence>
<dbReference type="Gramene" id="arahy.Tifrunner.gnm2.ann2.Ah17g090400.1">
    <property type="protein sequence ID" value="arahy.Tifrunner.gnm2.ann2.Ah17g090400.1-CDS"/>
    <property type="gene ID" value="arahy.Tifrunner.gnm2.ann2.Ah17g090400"/>
</dbReference>
<dbReference type="Gene3D" id="3.20.20.70">
    <property type="entry name" value="Aldolase class I"/>
    <property type="match status" value="1"/>
</dbReference>
<reference evidence="7 8" key="1">
    <citation type="submission" date="2019-01" db="EMBL/GenBank/DDBJ databases">
        <title>Sequencing of cultivated peanut Arachis hypogaea provides insights into genome evolution and oil improvement.</title>
        <authorList>
            <person name="Chen X."/>
        </authorList>
    </citation>
    <scope>NUCLEOTIDE SEQUENCE [LARGE SCALE GENOMIC DNA]</scope>
    <source>
        <strain evidence="8">cv. Fuhuasheng</strain>
        <tissue evidence="7">Leaves</tissue>
    </source>
</reference>
<evidence type="ECO:0000256" key="6">
    <source>
        <dbReference type="ARBA" id="ARBA00023239"/>
    </source>
</evidence>
<evidence type="ECO:0000256" key="2">
    <source>
        <dbReference type="ARBA" id="ARBA00004714"/>
    </source>
</evidence>
<dbReference type="InterPro" id="IPR000741">
    <property type="entry name" value="FBA_I"/>
</dbReference>
<dbReference type="SMR" id="A0A444YDV9"/>
<dbReference type="PANTHER" id="PTHR46562:SF1">
    <property type="entry name" value="SERINE_THREONINE-PROTEIN KINASE ULK4"/>
    <property type="match status" value="1"/>
</dbReference>
<evidence type="ECO:0000256" key="4">
    <source>
        <dbReference type="ARBA" id="ARBA00013068"/>
    </source>
</evidence>
<dbReference type="SUPFAM" id="SSF48371">
    <property type="entry name" value="ARM repeat"/>
    <property type="match status" value="1"/>
</dbReference>
<gene>
    <name evidence="7" type="ORF">Ahy_B07g088142</name>
</gene>
<evidence type="ECO:0000313" key="8">
    <source>
        <dbReference type="Proteomes" id="UP000289738"/>
    </source>
</evidence>
<dbReference type="SUPFAM" id="SSF51569">
    <property type="entry name" value="Aldolase"/>
    <property type="match status" value="1"/>
</dbReference>
<evidence type="ECO:0000256" key="5">
    <source>
        <dbReference type="ARBA" id="ARBA00023152"/>
    </source>
</evidence>
<accession>A0A444YDV9</accession>
<name>A0A444YDV9_ARAHY</name>
<dbReference type="UniPathway" id="UPA00109">
    <property type="reaction ID" value="UER00183"/>
</dbReference>
<evidence type="ECO:0000256" key="3">
    <source>
        <dbReference type="ARBA" id="ARBA00010387"/>
    </source>
</evidence>
<dbReference type="AlphaFoldDB" id="A0A444YDV9"/>
<keyword evidence="8" id="KW-1185">Reference proteome</keyword>